<reference evidence="1 2" key="1">
    <citation type="submission" date="2024-06" db="EMBL/GenBank/DDBJ databases">
        <title>Sorghum-associated microbial communities from plants grown in Nebraska, USA.</title>
        <authorList>
            <person name="Schachtman D."/>
        </authorList>
    </citation>
    <scope>NUCLEOTIDE SEQUENCE [LARGE SCALE GENOMIC DNA]</scope>
    <source>
        <strain evidence="1 2">736</strain>
    </source>
</reference>
<dbReference type="RefSeq" id="WP_354472074.1">
    <property type="nucleotide sequence ID" value="NZ_JBEPSB010000012.1"/>
</dbReference>
<dbReference type="Proteomes" id="UP001549363">
    <property type="component" value="Unassembled WGS sequence"/>
</dbReference>
<keyword evidence="2" id="KW-1185">Reference proteome</keyword>
<comment type="caution">
    <text evidence="1">The sequence shown here is derived from an EMBL/GenBank/DDBJ whole genome shotgun (WGS) entry which is preliminary data.</text>
</comment>
<name>A0ABV2PKS7_9BACI</name>
<evidence type="ECO:0000313" key="1">
    <source>
        <dbReference type="EMBL" id="MET4561547.1"/>
    </source>
</evidence>
<organism evidence="1 2">
    <name type="scientific">Lysinibacillus parviboronicapiens</name>
    <dbReference type="NCBI Taxonomy" id="436516"/>
    <lineage>
        <taxon>Bacteria</taxon>
        <taxon>Bacillati</taxon>
        <taxon>Bacillota</taxon>
        <taxon>Bacilli</taxon>
        <taxon>Bacillales</taxon>
        <taxon>Bacillaceae</taxon>
        <taxon>Lysinibacillus</taxon>
    </lineage>
</organism>
<gene>
    <name evidence="1" type="ORF">ABIA69_002715</name>
</gene>
<sequence>MVYAEVARVTGLTYDIVEGDVRYIRKFIPGFAESGELKIRELSYYVCYRAEFTDDNKQNKCEQGIRAMQLAIKQDITENLPYENMTFYI</sequence>
<accession>A0ABV2PKS7</accession>
<dbReference type="EMBL" id="JBEPSB010000012">
    <property type="protein sequence ID" value="MET4561547.1"/>
    <property type="molecule type" value="Genomic_DNA"/>
</dbReference>
<proteinExistence type="predicted"/>
<protein>
    <submittedName>
        <fullName evidence="1">Uncharacterized protein</fullName>
    </submittedName>
</protein>
<evidence type="ECO:0000313" key="2">
    <source>
        <dbReference type="Proteomes" id="UP001549363"/>
    </source>
</evidence>